<dbReference type="InterPro" id="IPR011089">
    <property type="entry name" value="GmrSD_C"/>
</dbReference>
<evidence type="ECO:0000313" key="4">
    <source>
        <dbReference type="Proteomes" id="UP000759246"/>
    </source>
</evidence>
<feature type="transmembrane region" description="Helical" evidence="1">
    <location>
        <begin position="12"/>
        <end position="32"/>
    </location>
</feature>
<keyword evidence="1" id="KW-0472">Membrane</keyword>
<keyword evidence="3" id="KW-0540">Nuclease</keyword>
<keyword evidence="1" id="KW-1133">Transmembrane helix</keyword>
<evidence type="ECO:0000256" key="1">
    <source>
        <dbReference type="SAM" id="Phobius"/>
    </source>
</evidence>
<dbReference type="Pfam" id="PF07510">
    <property type="entry name" value="GmrSD_C"/>
    <property type="match status" value="1"/>
</dbReference>
<proteinExistence type="predicted"/>
<protein>
    <submittedName>
        <fullName evidence="3">HNH endonuclease</fullName>
    </submittedName>
</protein>
<dbReference type="EMBL" id="JABZGF010000342">
    <property type="protein sequence ID" value="MBF0967166.1"/>
    <property type="molecule type" value="Genomic_DNA"/>
</dbReference>
<gene>
    <name evidence="3" type="ORF">HXK09_08475</name>
</gene>
<dbReference type="Proteomes" id="UP000759246">
    <property type="component" value="Unassembled WGS sequence"/>
</dbReference>
<keyword evidence="3" id="KW-0255">Endonuclease</keyword>
<comment type="caution">
    <text evidence="3">The sequence shown here is derived from an EMBL/GenBank/DDBJ whole genome shotgun (WGS) entry which is preliminary data.</text>
</comment>
<organism evidence="3 4">
    <name type="scientific">Actinomyces bouchesdurhonensis</name>
    <dbReference type="NCBI Taxonomy" id="1852361"/>
    <lineage>
        <taxon>Bacteria</taxon>
        <taxon>Bacillati</taxon>
        <taxon>Actinomycetota</taxon>
        <taxon>Actinomycetes</taxon>
        <taxon>Actinomycetales</taxon>
        <taxon>Actinomycetaceae</taxon>
        <taxon>Actinomyces</taxon>
    </lineage>
</organism>
<keyword evidence="1" id="KW-0812">Transmembrane</keyword>
<name>A0A929WWU7_9ACTO</name>
<dbReference type="PANTHER" id="PTHR24094:SF15">
    <property type="entry name" value="AMP-DEPENDENT SYNTHETASE_LIGASE DOMAIN-CONTAINING PROTEIN-RELATED"/>
    <property type="match status" value="1"/>
</dbReference>
<reference evidence="3" key="1">
    <citation type="submission" date="2020-04" db="EMBL/GenBank/DDBJ databases">
        <title>Deep metagenomics examines the oral microbiome during advanced dental caries in children, revealing novel taxa and co-occurrences with host molecules.</title>
        <authorList>
            <person name="Baker J.L."/>
            <person name="Morton J.T."/>
            <person name="Dinis M."/>
            <person name="Alvarez R."/>
            <person name="Tran N.C."/>
            <person name="Knight R."/>
            <person name="Edlund A."/>
        </authorList>
    </citation>
    <scope>NUCLEOTIDE SEQUENCE</scope>
    <source>
        <strain evidence="3">JCVI_30_bin.13</strain>
    </source>
</reference>
<keyword evidence="3" id="KW-0378">Hydrolase</keyword>
<dbReference type="GO" id="GO:0004519">
    <property type="term" value="F:endonuclease activity"/>
    <property type="evidence" value="ECO:0007669"/>
    <property type="project" value="UniProtKB-KW"/>
</dbReference>
<feature type="domain" description="GmrSD restriction endonucleases C-terminal" evidence="2">
    <location>
        <begin position="99"/>
        <end position="238"/>
    </location>
</feature>
<accession>A0A929WWU7</accession>
<evidence type="ECO:0000313" key="3">
    <source>
        <dbReference type="EMBL" id="MBF0967166.1"/>
    </source>
</evidence>
<sequence>MSRRRRRSIGDAFGALVIVVALVWAFAPGVGWDLLGLRSRLGWPPVHSGQALSALPDSEAARQLRELTVRSADDASAVPEYDRAAFGQRWADIDHNGCDTRNDILARDLARPTFKPGTHDCVVLSGTLAEPYTGATIQFQRGNKTSSLVQIDHVVALADAWRSGAWQWDAQRRQEFANDPQNLLAVDGAANEDKSASSADQWLPPNVNFRCDYVKRQIAVKNAYGLSVTQAEQDAMATQLVTCPGDQ</sequence>
<evidence type="ECO:0000259" key="2">
    <source>
        <dbReference type="Pfam" id="PF07510"/>
    </source>
</evidence>
<dbReference type="PANTHER" id="PTHR24094">
    <property type="entry name" value="SECRETED PROTEIN"/>
    <property type="match status" value="1"/>
</dbReference>
<dbReference type="AlphaFoldDB" id="A0A929WWU7"/>